<dbReference type="GO" id="GO:0015074">
    <property type="term" value="P:DNA integration"/>
    <property type="evidence" value="ECO:0007669"/>
    <property type="project" value="InterPro"/>
</dbReference>
<dbReference type="Pfam" id="PF13276">
    <property type="entry name" value="HTH_21"/>
    <property type="match status" value="1"/>
</dbReference>
<keyword evidence="4" id="KW-1185">Reference proteome</keyword>
<sequence length="316" mass="35419">MIVAFIREHQGHRGNGGLVWGVESICAVLSEHGCGIAPSTYYEHLRRVPSARQRRDGWLTTEITRVHETNFGVYGARKVWLALNRDGIRVARCTVERLMGELGLRGAVRGKVKRTTTADPAAPRPADLVDRQFSPPAPNVLWVADFTYVSTWSGWVYVAFVIDAYARRILGWRSSTSMTTGLVLDAIEHAIWTRKRCGTTNLSGLIHHHDAGSQYTSLAFTERLAAAGIDASIGSIGDSYDNALAETINGLYKTELIKPRKPWRTVEQVELATAEWVDWFNHRRLHEYCGDIPPVELETTYYAHHRAQQPAELSNP</sequence>
<evidence type="ECO:0000256" key="1">
    <source>
        <dbReference type="ARBA" id="ARBA00002286"/>
    </source>
</evidence>
<dbReference type="Pfam" id="PF00665">
    <property type="entry name" value="rve"/>
    <property type="match status" value="1"/>
</dbReference>
<dbReference type="NCBIfam" id="NF033516">
    <property type="entry name" value="transpos_IS3"/>
    <property type="match status" value="1"/>
</dbReference>
<evidence type="ECO:0000259" key="2">
    <source>
        <dbReference type="PROSITE" id="PS50994"/>
    </source>
</evidence>
<dbReference type="InterPro" id="IPR001584">
    <property type="entry name" value="Integrase_cat-core"/>
</dbReference>
<dbReference type="AlphaFoldDB" id="A0A660CI63"/>
<dbReference type="InterPro" id="IPR025948">
    <property type="entry name" value="HTH-like_dom"/>
</dbReference>
<comment type="caution">
    <text evidence="3">The sequence shown here is derived from an EMBL/GenBank/DDBJ whole genome shotgun (WGS) entry which is preliminary data.</text>
</comment>
<protein>
    <submittedName>
        <fullName evidence="3">Putative transposase</fullName>
    </submittedName>
</protein>
<reference evidence="3 4" key="1">
    <citation type="submission" date="2019-07" db="EMBL/GenBank/DDBJ databases">
        <title>R&amp;d 2014.</title>
        <authorList>
            <person name="Klenk H.-P."/>
        </authorList>
    </citation>
    <scope>NUCLEOTIDE SEQUENCE [LARGE SCALE GENOMIC DNA]</scope>
    <source>
        <strain evidence="3 4">DSM 43194</strain>
    </source>
</reference>
<feature type="domain" description="Integrase catalytic" evidence="2">
    <location>
        <begin position="134"/>
        <end position="301"/>
    </location>
</feature>
<proteinExistence type="predicted"/>
<dbReference type="SUPFAM" id="SSF53098">
    <property type="entry name" value="Ribonuclease H-like"/>
    <property type="match status" value="1"/>
</dbReference>
<dbReference type="PROSITE" id="PS50994">
    <property type="entry name" value="INTEGRASE"/>
    <property type="match status" value="1"/>
</dbReference>
<dbReference type="PANTHER" id="PTHR46889:SF4">
    <property type="entry name" value="TRANSPOSASE INSO FOR INSERTION SEQUENCE ELEMENT IS911B-RELATED"/>
    <property type="match status" value="1"/>
</dbReference>
<dbReference type="PANTHER" id="PTHR46889">
    <property type="entry name" value="TRANSPOSASE INSF FOR INSERTION SEQUENCE IS3B-RELATED"/>
    <property type="match status" value="1"/>
</dbReference>
<accession>A0A660CI63</accession>
<dbReference type="InterPro" id="IPR012337">
    <property type="entry name" value="RNaseH-like_sf"/>
</dbReference>
<organism evidence="3 4">
    <name type="scientific">Prauserella rugosa</name>
    <dbReference type="NCBI Taxonomy" id="43354"/>
    <lineage>
        <taxon>Bacteria</taxon>
        <taxon>Bacillati</taxon>
        <taxon>Actinomycetota</taxon>
        <taxon>Actinomycetes</taxon>
        <taxon>Pseudonocardiales</taxon>
        <taxon>Pseudonocardiaceae</taxon>
        <taxon>Prauserella</taxon>
    </lineage>
</organism>
<evidence type="ECO:0000313" key="4">
    <source>
        <dbReference type="Proteomes" id="UP000317303"/>
    </source>
</evidence>
<evidence type="ECO:0000313" key="3">
    <source>
        <dbReference type="EMBL" id="TWH20615.1"/>
    </source>
</evidence>
<comment type="function">
    <text evidence="1">Involved in the transposition of the insertion sequence.</text>
</comment>
<dbReference type="Proteomes" id="UP000317303">
    <property type="component" value="Unassembled WGS sequence"/>
</dbReference>
<dbReference type="InterPro" id="IPR036397">
    <property type="entry name" value="RNaseH_sf"/>
</dbReference>
<name>A0A660CI63_9PSEU</name>
<dbReference type="InterPro" id="IPR050900">
    <property type="entry name" value="Transposase_IS3/IS150/IS904"/>
</dbReference>
<dbReference type="GO" id="GO:0003676">
    <property type="term" value="F:nucleic acid binding"/>
    <property type="evidence" value="ECO:0007669"/>
    <property type="project" value="InterPro"/>
</dbReference>
<dbReference type="Gene3D" id="3.30.420.10">
    <property type="entry name" value="Ribonuclease H-like superfamily/Ribonuclease H"/>
    <property type="match status" value="1"/>
</dbReference>
<gene>
    <name evidence="3" type="ORF">JD82_02462</name>
</gene>
<dbReference type="Pfam" id="PF13333">
    <property type="entry name" value="rve_2"/>
    <property type="match status" value="1"/>
</dbReference>
<dbReference type="InterPro" id="IPR048020">
    <property type="entry name" value="Transpos_IS3"/>
</dbReference>
<dbReference type="EMBL" id="VLJV01000001">
    <property type="protein sequence ID" value="TWH20615.1"/>
    <property type="molecule type" value="Genomic_DNA"/>
</dbReference>